<dbReference type="Pfam" id="PF09832">
    <property type="entry name" value="DUF2059"/>
    <property type="match status" value="1"/>
</dbReference>
<sequence length="164" mass="18112">MIRHSLAGAILSLALLAAPALAQQAPSPEHLKAARDVVVSSGLAQSFDSIYTEFVAGVRQSVGTTRPELKKDIDEILASLKDDAEAKRNEIVDTSARAFAGKMTEPDLKEVAAFFNSPVGQRYNTFRPEVIDEIFTVMQPWSVATSNLLYDRFYAEMRKRGHQL</sequence>
<dbReference type="Proteomes" id="UP001254257">
    <property type="component" value="Unassembled WGS sequence"/>
</dbReference>
<evidence type="ECO:0000313" key="4">
    <source>
        <dbReference type="EMBL" id="MDU0341046.1"/>
    </source>
</evidence>
<keyword evidence="1" id="KW-0175">Coiled coil</keyword>
<protein>
    <submittedName>
        <fullName evidence="4">DUF2059 domain-containing protein</fullName>
    </submittedName>
</protein>
<keyword evidence="2" id="KW-0732">Signal</keyword>
<evidence type="ECO:0000259" key="3">
    <source>
        <dbReference type="Pfam" id="PF09832"/>
    </source>
</evidence>
<feature type="domain" description="DUF2059" evidence="3">
    <location>
        <begin position="90"/>
        <end position="142"/>
    </location>
</feature>
<feature type="coiled-coil region" evidence="1">
    <location>
        <begin position="70"/>
        <end position="97"/>
    </location>
</feature>
<accession>A0ABU3S8M0</accession>
<feature type="chain" id="PRO_5047376227" evidence="2">
    <location>
        <begin position="23"/>
        <end position="164"/>
    </location>
</feature>
<reference evidence="4 5" key="1">
    <citation type="submission" date="2023-09" db="EMBL/GenBank/DDBJ databases">
        <title>Whole genome shotgun sequencing (WGS) of Bosea sp. ZW T0_25, isolated from stored onions (Allium cepa).</title>
        <authorList>
            <person name="Stoll D.A."/>
            <person name="Huch M."/>
        </authorList>
    </citation>
    <scope>NUCLEOTIDE SEQUENCE [LARGE SCALE GENOMIC DNA]</scope>
    <source>
        <strain evidence="4 5">ZW T0_25</strain>
    </source>
</reference>
<evidence type="ECO:0000256" key="1">
    <source>
        <dbReference type="SAM" id="Coils"/>
    </source>
</evidence>
<feature type="signal peptide" evidence="2">
    <location>
        <begin position="1"/>
        <end position="22"/>
    </location>
</feature>
<evidence type="ECO:0000313" key="5">
    <source>
        <dbReference type="Proteomes" id="UP001254257"/>
    </source>
</evidence>
<proteinExistence type="predicted"/>
<name>A0ABU3S8M0_9HYPH</name>
<organism evidence="4 5">
    <name type="scientific">Bosea rubneri</name>
    <dbReference type="NCBI Taxonomy" id="3075434"/>
    <lineage>
        <taxon>Bacteria</taxon>
        <taxon>Pseudomonadati</taxon>
        <taxon>Pseudomonadota</taxon>
        <taxon>Alphaproteobacteria</taxon>
        <taxon>Hyphomicrobiales</taxon>
        <taxon>Boseaceae</taxon>
        <taxon>Bosea</taxon>
    </lineage>
</organism>
<dbReference type="InterPro" id="IPR018637">
    <property type="entry name" value="DUF2059"/>
</dbReference>
<dbReference type="EMBL" id="JAWDID010000019">
    <property type="protein sequence ID" value="MDU0341046.1"/>
    <property type="molecule type" value="Genomic_DNA"/>
</dbReference>
<comment type="caution">
    <text evidence="4">The sequence shown here is derived from an EMBL/GenBank/DDBJ whole genome shotgun (WGS) entry which is preliminary data.</text>
</comment>
<gene>
    <name evidence="4" type="ORF">RKE40_14185</name>
</gene>
<dbReference type="RefSeq" id="WP_316018881.1">
    <property type="nucleotide sequence ID" value="NZ_JAWDID010000019.1"/>
</dbReference>
<keyword evidence="5" id="KW-1185">Reference proteome</keyword>
<evidence type="ECO:0000256" key="2">
    <source>
        <dbReference type="SAM" id="SignalP"/>
    </source>
</evidence>